<dbReference type="EMBL" id="BAABHK010000003">
    <property type="protein sequence ID" value="GAA4625065.1"/>
    <property type="molecule type" value="Genomic_DNA"/>
</dbReference>
<organism evidence="1 2">
    <name type="scientific">Actinoallomurus vinaceus</name>
    <dbReference type="NCBI Taxonomy" id="1080074"/>
    <lineage>
        <taxon>Bacteria</taxon>
        <taxon>Bacillati</taxon>
        <taxon>Actinomycetota</taxon>
        <taxon>Actinomycetes</taxon>
        <taxon>Streptosporangiales</taxon>
        <taxon>Thermomonosporaceae</taxon>
        <taxon>Actinoallomurus</taxon>
    </lineage>
</organism>
<evidence type="ECO:0000313" key="1">
    <source>
        <dbReference type="EMBL" id="GAA4625065.1"/>
    </source>
</evidence>
<dbReference type="InterPro" id="IPR049249">
    <property type="entry name" value="DUF6882"/>
</dbReference>
<keyword evidence="2" id="KW-1185">Reference proteome</keyword>
<dbReference type="Proteomes" id="UP001501442">
    <property type="component" value="Unassembled WGS sequence"/>
</dbReference>
<accession>A0ABP8UA04</accession>
<dbReference type="Pfam" id="PF21813">
    <property type="entry name" value="DUF6882"/>
    <property type="match status" value="1"/>
</dbReference>
<reference evidence="2" key="1">
    <citation type="journal article" date="2019" name="Int. J. Syst. Evol. Microbiol.">
        <title>The Global Catalogue of Microorganisms (GCM) 10K type strain sequencing project: providing services to taxonomists for standard genome sequencing and annotation.</title>
        <authorList>
            <consortium name="The Broad Institute Genomics Platform"/>
            <consortium name="The Broad Institute Genome Sequencing Center for Infectious Disease"/>
            <person name="Wu L."/>
            <person name="Ma J."/>
        </authorList>
    </citation>
    <scope>NUCLEOTIDE SEQUENCE [LARGE SCALE GENOMIC DNA]</scope>
    <source>
        <strain evidence="2">JCM 17939</strain>
    </source>
</reference>
<sequence length="229" mass="24473">MPAMSGFSPAFERLGAAYAAVAAQQQEVLAEFLPAADWSTDLTTGTYTQGDVTLHVALIGSFAENDRSWLWGWANPQFGPSHPAVLNPQAMGSRLGIPEMTSRELDLSWYEGPARNGGELVAMVATGMLGLAGMIPGPYDGGVAYFAVRDPAVPAAAWDSVTAPRLITGGLSLFPADHRLTVMRFFSHHRLAYRQAETSITATLPDGGSCVVEFDDQDRLANLSVTVRS</sequence>
<proteinExistence type="predicted"/>
<name>A0ABP8UA04_9ACTN</name>
<comment type="caution">
    <text evidence="1">The sequence shown here is derived from an EMBL/GenBank/DDBJ whole genome shotgun (WGS) entry which is preliminary data.</text>
</comment>
<protein>
    <submittedName>
        <fullName evidence="1">Uncharacterized protein</fullName>
    </submittedName>
</protein>
<evidence type="ECO:0000313" key="2">
    <source>
        <dbReference type="Proteomes" id="UP001501442"/>
    </source>
</evidence>
<gene>
    <name evidence="1" type="ORF">GCM10023196_027780</name>
</gene>